<dbReference type="InterPro" id="IPR005335">
    <property type="entry name" value="Terminase_ssu"/>
</dbReference>
<dbReference type="InterPro" id="IPR038713">
    <property type="entry name" value="Terminase_Gp1_N_sf"/>
</dbReference>
<evidence type="ECO:0000313" key="4">
    <source>
        <dbReference type="Proteomes" id="UP000886856"/>
    </source>
</evidence>
<evidence type="ECO:0000313" key="3">
    <source>
        <dbReference type="EMBL" id="HJA89548.1"/>
    </source>
</evidence>
<organism evidence="3 4">
    <name type="scientific">Candidatus Jeotgalibaca merdavium</name>
    <dbReference type="NCBI Taxonomy" id="2838627"/>
    <lineage>
        <taxon>Bacteria</taxon>
        <taxon>Bacillati</taxon>
        <taxon>Bacillota</taxon>
        <taxon>Bacilli</taxon>
        <taxon>Lactobacillales</taxon>
        <taxon>Carnobacteriaceae</taxon>
        <taxon>Jeotgalibaca</taxon>
    </lineage>
</organism>
<gene>
    <name evidence="3" type="ORF">H9948_02045</name>
</gene>
<dbReference type="EMBL" id="DWYW01000041">
    <property type="protein sequence ID" value="HJA89548.1"/>
    <property type="molecule type" value="Genomic_DNA"/>
</dbReference>
<dbReference type="Proteomes" id="UP000886856">
    <property type="component" value="Unassembled WGS sequence"/>
</dbReference>
<keyword evidence="1" id="KW-1188">Viral release from host cell</keyword>
<dbReference type="GO" id="GO:0051276">
    <property type="term" value="P:chromosome organization"/>
    <property type="evidence" value="ECO:0007669"/>
    <property type="project" value="InterPro"/>
</dbReference>
<dbReference type="AlphaFoldDB" id="A0A9D2KWI4"/>
<comment type="caution">
    <text evidence="3">The sequence shown here is derived from an EMBL/GenBank/DDBJ whole genome shotgun (WGS) entry which is preliminary data.</text>
</comment>
<reference evidence="3" key="2">
    <citation type="submission" date="2021-04" db="EMBL/GenBank/DDBJ databases">
        <authorList>
            <person name="Gilroy R."/>
        </authorList>
    </citation>
    <scope>NUCLEOTIDE SEQUENCE</scope>
    <source>
        <strain evidence="3">CHK171-505</strain>
    </source>
</reference>
<dbReference type="PANTHER" id="PTHR41328">
    <property type="entry name" value="TERMINASE SMALL SUBUNIT-RELATED"/>
    <property type="match status" value="1"/>
</dbReference>
<dbReference type="Gene3D" id="6.10.140.2160">
    <property type="match status" value="1"/>
</dbReference>
<dbReference type="Pfam" id="PF03592">
    <property type="entry name" value="Terminase_2"/>
    <property type="match status" value="1"/>
</dbReference>
<reference evidence="3" key="1">
    <citation type="journal article" date="2021" name="PeerJ">
        <title>Extensive microbial diversity within the chicken gut microbiome revealed by metagenomics and culture.</title>
        <authorList>
            <person name="Gilroy R."/>
            <person name="Ravi A."/>
            <person name="Getino M."/>
            <person name="Pursley I."/>
            <person name="Horton D.L."/>
            <person name="Alikhan N.F."/>
            <person name="Baker D."/>
            <person name="Gharbi K."/>
            <person name="Hall N."/>
            <person name="Watson M."/>
            <person name="Adriaenssens E.M."/>
            <person name="Foster-Nyarko E."/>
            <person name="Jarju S."/>
            <person name="Secka A."/>
            <person name="Antonio M."/>
            <person name="Oren A."/>
            <person name="Chaudhuri R.R."/>
            <person name="La Ragione R."/>
            <person name="Hildebrand F."/>
            <person name="Pallen M.J."/>
        </authorList>
    </citation>
    <scope>NUCLEOTIDE SEQUENCE</scope>
    <source>
        <strain evidence="3">CHK171-505</strain>
    </source>
</reference>
<name>A0A9D2KWI4_9LACT</name>
<proteinExistence type="predicted"/>
<protein>
    <submittedName>
        <fullName evidence="3">Terminase small subunit</fullName>
    </submittedName>
</protein>
<accession>A0A9D2KWI4</accession>
<dbReference type="Gene3D" id="1.10.10.1400">
    <property type="entry name" value="Terminase, small subunit, N-terminal DNA-binding domain, HTH motif"/>
    <property type="match status" value="1"/>
</dbReference>
<sequence length="163" mass="18260">MKLTAKQRKFVDSYIKSGNATQSAIEAGYSKKYANTNASKLLQNTTIFLAIEKRMKEIESAKIMSATEALQLLTSIGRGETKETVVISGPNGVYETKKEADLKTRISAVKEILKRYPNNDPIVEQQLRKLTAEAKLAESKVEDNEKKLPEIIIHDSWGRSDEN</sequence>
<evidence type="ECO:0000256" key="2">
    <source>
        <dbReference type="ARBA" id="ARBA00023219"/>
    </source>
</evidence>
<evidence type="ECO:0000256" key="1">
    <source>
        <dbReference type="ARBA" id="ARBA00022612"/>
    </source>
</evidence>
<keyword evidence="2" id="KW-0231">Viral genome packaging</keyword>
<dbReference type="InterPro" id="IPR052404">
    <property type="entry name" value="SPP1-like_terminase"/>
</dbReference>
<dbReference type="PANTHER" id="PTHR41328:SF2">
    <property type="entry name" value="TERMINASE SMALL SUBUNIT"/>
    <property type="match status" value="1"/>
</dbReference>